<dbReference type="GO" id="GO:0046872">
    <property type="term" value="F:metal ion binding"/>
    <property type="evidence" value="ECO:0007669"/>
    <property type="project" value="UniProtKB-KW"/>
</dbReference>
<dbReference type="PANTHER" id="PTHR13832:SF354">
    <property type="entry name" value="GM14138P"/>
    <property type="match status" value="1"/>
</dbReference>
<evidence type="ECO:0000313" key="7">
    <source>
        <dbReference type="Proteomes" id="UP000694867"/>
    </source>
</evidence>
<dbReference type="PANTHER" id="PTHR13832">
    <property type="entry name" value="PROTEIN PHOSPHATASE 2C"/>
    <property type="match status" value="1"/>
</dbReference>
<gene>
    <name evidence="8" type="primary">LOC100904984</name>
</gene>
<keyword evidence="1" id="KW-0479">Metal-binding</keyword>
<evidence type="ECO:0000256" key="1">
    <source>
        <dbReference type="ARBA" id="ARBA00022723"/>
    </source>
</evidence>
<proteinExistence type="inferred from homology"/>
<dbReference type="KEGG" id="goe:100904984"/>
<sequence length="523" mass="58525">MFSRVRSAFYNVVQNLDAFPVEEDPSEQPYNGTAGKDSKVQKFQYTRPEFLQLGSDEEIQASADHTLRPILVPRNINHLPWNSGYAETINAGKSQRNEDQGTFVTAAISTLKGCAQILENATPNELEQHLELCKDCIPYRYFALFDGHAGSAVAVAASKSLHRVIQQRFQQIACLLQDRDKDGRIPLGPQYGAYCAAIFSNCDSKVTADNLIKGALETAFLDMDSQIARDKKTFRMPGGCTVLVAVFIFGKLFLANAGDSRAIICRCTRREVVPMSKDFTPESERHRVKSLAQQRPELLGTDFTYLEFLKRPTRTDLGRKMLYKDVHMTGWALKTITPDDLRLPLVCGEGKRSRVLATIGVTRGFGDHDLKSQLSPVPIKPFLSAEPEVLVFEISSAEDIDQNDVLVMATDGLWDVTNNLQTMEIVSKSLGHFSPSASLEEYKYRYVSAAQDLVMQSRGKLSGNNWKTADNRAATVDDISVFVIPILEYKKEYLRRQENLRKLEESTEDQPLPAPPSLEDSLP</sequence>
<dbReference type="Gene3D" id="3.60.40.10">
    <property type="entry name" value="PPM-type phosphatase domain"/>
    <property type="match status" value="1"/>
</dbReference>
<evidence type="ECO:0000256" key="2">
    <source>
        <dbReference type="ARBA" id="ARBA00022801"/>
    </source>
</evidence>
<feature type="domain" description="PPM-type phosphatase" evidence="6">
    <location>
        <begin position="82"/>
        <end position="486"/>
    </location>
</feature>
<dbReference type="InterPro" id="IPR015655">
    <property type="entry name" value="PP2C"/>
</dbReference>
<keyword evidence="3 4" id="KW-0904">Protein phosphatase</keyword>
<dbReference type="CDD" id="cd00143">
    <property type="entry name" value="PP2Cc"/>
    <property type="match status" value="1"/>
</dbReference>
<dbReference type="PROSITE" id="PS51746">
    <property type="entry name" value="PPM_2"/>
    <property type="match status" value="1"/>
</dbReference>
<dbReference type="InterPro" id="IPR000222">
    <property type="entry name" value="PP2C_BS"/>
</dbReference>
<feature type="region of interest" description="Disordered" evidence="5">
    <location>
        <begin position="502"/>
        <end position="523"/>
    </location>
</feature>
<evidence type="ECO:0000256" key="4">
    <source>
        <dbReference type="RuleBase" id="RU003465"/>
    </source>
</evidence>
<dbReference type="SUPFAM" id="SSF81606">
    <property type="entry name" value="PP2C-like"/>
    <property type="match status" value="1"/>
</dbReference>
<name>A0AAJ6VW83_9ACAR</name>
<evidence type="ECO:0000313" key="8">
    <source>
        <dbReference type="RefSeq" id="XP_003739738.1"/>
    </source>
</evidence>
<dbReference type="GO" id="GO:0005739">
    <property type="term" value="C:mitochondrion"/>
    <property type="evidence" value="ECO:0007669"/>
    <property type="project" value="TreeGrafter"/>
</dbReference>
<dbReference type="GeneID" id="100904984"/>
<accession>A0AAJ6VW83</accession>
<keyword evidence="7" id="KW-1185">Reference proteome</keyword>
<organism evidence="7 8">
    <name type="scientific">Galendromus occidentalis</name>
    <name type="common">western predatory mite</name>
    <dbReference type="NCBI Taxonomy" id="34638"/>
    <lineage>
        <taxon>Eukaryota</taxon>
        <taxon>Metazoa</taxon>
        <taxon>Ecdysozoa</taxon>
        <taxon>Arthropoda</taxon>
        <taxon>Chelicerata</taxon>
        <taxon>Arachnida</taxon>
        <taxon>Acari</taxon>
        <taxon>Parasitiformes</taxon>
        <taxon>Mesostigmata</taxon>
        <taxon>Gamasina</taxon>
        <taxon>Phytoseioidea</taxon>
        <taxon>Phytoseiidae</taxon>
        <taxon>Typhlodrominae</taxon>
        <taxon>Galendromus</taxon>
    </lineage>
</organism>
<dbReference type="AlphaFoldDB" id="A0AAJ6VW83"/>
<evidence type="ECO:0000256" key="3">
    <source>
        <dbReference type="ARBA" id="ARBA00022912"/>
    </source>
</evidence>
<dbReference type="RefSeq" id="XP_003739738.1">
    <property type="nucleotide sequence ID" value="XM_003739690.2"/>
</dbReference>
<dbReference type="Pfam" id="PF00481">
    <property type="entry name" value="PP2C"/>
    <property type="match status" value="2"/>
</dbReference>
<keyword evidence="2 4" id="KW-0378">Hydrolase</keyword>
<reference evidence="8" key="1">
    <citation type="submission" date="2025-08" db="UniProtKB">
        <authorList>
            <consortium name="RefSeq"/>
        </authorList>
    </citation>
    <scope>IDENTIFICATION</scope>
</reference>
<evidence type="ECO:0000256" key="5">
    <source>
        <dbReference type="SAM" id="MobiDB-lite"/>
    </source>
</evidence>
<dbReference type="InterPro" id="IPR001932">
    <property type="entry name" value="PPM-type_phosphatase-like_dom"/>
</dbReference>
<dbReference type="SMART" id="SM00332">
    <property type="entry name" value="PP2Cc"/>
    <property type="match status" value="1"/>
</dbReference>
<comment type="similarity">
    <text evidence="4">Belongs to the PP2C family.</text>
</comment>
<dbReference type="GO" id="GO:0004741">
    <property type="term" value="F:[pyruvate dehydrogenase (acetyl-transferring)]-phosphatase activity"/>
    <property type="evidence" value="ECO:0007669"/>
    <property type="project" value="TreeGrafter"/>
</dbReference>
<dbReference type="Proteomes" id="UP000694867">
    <property type="component" value="Unplaced"/>
</dbReference>
<protein>
    <submittedName>
        <fullName evidence="8">Protein phosphatase 1H</fullName>
    </submittedName>
</protein>
<evidence type="ECO:0000259" key="6">
    <source>
        <dbReference type="PROSITE" id="PS51746"/>
    </source>
</evidence>
<dbReference type="InterPro" id="IPR036457">
    <property type="entry name" value="PPM-type-like_dom_sf"/>
</dbReference>
<dbReference type="PROSITE" id="PS01032">
    <property type="entry name" value="PPM_1"/>
    <property type="match status" value="1"/>
</dbReference>